<dbReference type="EMBL" id="FQWE01000001">
    <property type="protein sequence ID" value="SHF71965.1"/>
    <property type="molecule type" value="Genomic_DNA"/>
</dbReference>
<dbReference type="SUPFAM" id="SSF56801">
    <property type="entry name" value="Acetyl-CoA synthetase-like"/>
    <property type="match status" value="1"/>
</dbReference>
<dbReference type="Proteomes" id="UP000184036">
    <property type="component" value="Unassembled WGS sequence"/>
</dbReference>
<dbReference type="Gene3D" id="3.30.300.30">
    <property type="match status" value="1"/>
</dbReference>
<dbReference type="PANTHER" id="PTHR43201:SF5">
    <property type="entry name" value="MEDIUM-CHAIN ACYL-COA LIGASE ACSF2, MITOCHONDRIAL"/>
    <property type="match status" value="1"/>
</dbReference>
<protein>
    <submittedName>
        <fullName evidence="4">O-succinylbenzoic acid--CoA ligase</fullName>
    </submittedName>
</protein>
<comment type="similarity">
    <text evidence="1">Belongs to the ATP-dependent AMP-binding enzyme family.</text>
</comment>
<keyword evidence="5" id="KW-1185">Reference proteome</keyword>
<evidence type="ECO:0000259" key="3">
    <source>
        <dbReference type="Pfam" id="PF00501"/>
    </source>
</evidence>
<evidence type="ECO:0000313" key="5">
    <source>
        <dbReference type="Proteomes" id="UP000184036"/>
    </source>
</evidence>
<accession>A0A1M5DYE1</accession>
<evidence type="ECO:0000256" key="1">
    <source>
        <dbReference type="ARBA" id="ARBA00006432"/>
    </source>
</evidence>
<feature type="domain" description="AMP-dependent synthetase/ligase" evidence="3">
    <location>
        <begin position="62"/>
        <end position="200"/>
    </location>
</feature>
<dbReference type="InterPro" id="IPR042099">
    <property type="entry name" value="ANL_N_sf"/>
</dbReference>
<dbReference type="OrthoDB" id="8870348at2"/>
<dbReference type="GO" id="GO:0006631">
    <property type="term" value="P:fatty acid metabolic process"/>
    <property type="evidence" value="ECO:0007669"/>
    <property type="project" value="TreeGrafter"/>
</dbReference>
<keyword evidence="2 4" id="KW-0436">Ligase</keyword>
<evidence type="ECO:0000313" key="4">
    <source>
        <dbReference type="EMBL" id="SHF71965.1"/>
    </source>
</evidence>
<gene>
    <name evidence="4" type="ORF">SAMN05444396_10148</name>
</gene>
<reference evidence="5" key="1">
    <citation type="submission" date="2016-11" db="EMBL/GenBank/DDBJ databases">
        <authorList>
            <person name="Varghese N."/>
            <person name="Submissions S."/>
        </authorList>
    </citation>
    <scope>NUCLEOTIDE SEQUENCE [LARGE SCALE GENOMIC DNA]</scope>
    <source>
        <strain evidence="5">DSM 19741</strain>
    </source>
</reference>
<dbReference type="GO" id="GO:0031956">
    <property type="term" value="F:medium-chain fatty acid-CoA ligase activity"/>
    <property type="evidence" value="ECO:0007669"/>
    <property type="project" value="TreeGrafter"/>
</dbReference>
<proteinExistence type="inferred from homology"/>
<dbReference type="AlphaFoldDB" id="A0A1M5DYE1"/>
<dbReference type="RefSeq" id="WP_072986673.1">
    <property type="nucleotide sequence ID" value="NZ_FQWE01000001.1"/>
</dbReference>
<dbReference type="STRING" id="271157.SAMN05444396_10148"/>
<dbReference type="PANTHER" id="PTHR43201">
    <property type="entry name" value="ACYL-COA SYNTHETASE"/>
    <property type="match status" value="1"/>
</dbReference>
<dbReference type="Gene3D" id="3.40.50.12780">
    <property type="entry name" value="N-terminal domain of ligase-like"/>
    <property type="match status" value="1"/>
</dbReference>
<evidence type="ECO:0000256" key="2">
    <source>
        <dbReference type="ARBA" id="ARBA00022598"/>
    </source>
</evidence>
<name>A0A1M5DYE1_9FLAO</name>
<sequence length="350" mass="39637">MTNNITYKNVHNLFQINGFHFKRNDLCSLAYSLIKEGEPYEKEMGDFLLDWFDTKSYVELNTSGTTGTPKLIYIDKQAMINSAIATGDFFELRPGDKALHCLPMNYIAGKMMLVRAFILGLNIDFVAPTSTPVIDRKTTYDFAAMVPLQAQHSLKNLNNVKKMIVGGAKMNHDLELQLANLKTDVYETYGMTETITHIAAKKIGEEAFSLLPNVKISLDDRNCLIIEAVNISNEPIVTNDLVSLIDEDHFIYVGRIDNVINSGGVKLSPENIEHKLAKKINARFFVAGLKDDDLGEKLILIIEGDKQDLEDSIFKKLDKFERPKEIFFVKKFVETENGKIKRKEIIEGLY</sequence>
<dbReference type="Pfam" id="PF00501">
    <property type="entry name" value="AMP-binding"/>
    <property type="match status" value="1"/>
</dbReference>
<dbReference type="InterPro" id="IPR000873">
    <property type="entry name" value="AMP-dep_synth/lig_dom"/>
</dbReference>
<organism evidence="4 5">
    <name type="scientific">Flavobacterium segetis</name>
    <dbReference type="NCBI Taxonomy" id="271157"/>
    <lineage>
        <taxon>Bacteria</taxon>
        <taxon>Pseudomonadati</taxon>
        <taxon>Bacteroidota</taxon>
        <taxon>Flavobacteriia</taxon>
        <taxon>Flavobacteriales</taxon>
        <taxon>Flavobacteriaceae</taxon>
        <taxon>Flavobacterium</taxon>
    </lineage>
</organism>
<dbReference type="InterPro" id="IPR045851">
    <property type="entry name" value="AMP-bd_C_sf"/>
</dbReference>